<dbReference type="EMBL" id="FQVD01000027">
    <property type="protein sequence ID" value="SHF62813.1"/>
    <property type="molecule type" value="Genomic_DNA"/>
</dbReference>
<accession>A0A1M5D712</accession>
<evidence type="ECO:0000313" key="2">
    <source>
        <dbReference type="Proteomes" id="UP000184436"/>
    </source>
</evidence>
<name>A0A1M5D712_9BACE</name>
<dbReference type="RefSeq" id="WP_175551333.1">
    <property type="nucleotide sequence ID" value="NZ_FQVD01000027.1"/>
</dbReference>
<sequence length="642" mass="74795">MNNDINKITHIDMPKGCRYMSDDDRLLNGMLPLDGKFILNKTVTGCGGTSLFLNSDLQIVIISPRIQVLKEKHSQYPETFLFHIPLCNNRGNAIQEKMSDLNTYLSYHHGNFPFGQQSSPAKILVTLDSSDKVLSVLESWGMTDAFLFVVDEFQCLMGDATFKGSTDMNFLVSLDNRVGRICYLSATPIPDIFLDHIPQLSGIPYYKLEWDPDVIEEPTLKEVMMKKGESAEKLCNRLIQRYRENGYFERKVVQGNIVCSREACIFLNEVRSIRNIIRQNNLKPEEVTILCSESKASDLPKGYTTGGLCIDRNNPRNKPFTFCTKASFEGVDFYSDNASTYIFINAGRECQTLDIMLDIPQILGRQRLDINPFRHDATIYYKTRPEIMSEEEFRQKQEAMNRKSDNILNTFNNAPEDTKNLLVELYRDKALENRFVDDYIDLIQKNGYTTIGFNYLVMVAKWNQWYQRNYYYSNSCQLLTSIQSVVGMRQKPEEVKQFEQWYYKAPDKDRLLGYADFRNRYPQYYPLILQNPFIDLKYHDWYDKLGYRTLYSLDFHEADAERTYDNQCAQEPIREACRQEFVPGMLYSKQEVKAKLQKIYDNLGLSGKTAKATELKLYLPVMEKQRTNDRGRKVYFIKILEA</sequence>
<proteinExistence type="predicted"/>
<gene>
    <name evidence="1" type="ORF">SAMN05444349_12736</name>
</gene>
<dbReference type="InterPro" id="IPR027417">
    <property type="entry name" value="P-loop_NTPase"/>
</dbReference>
<dbReference type="Proteomes" id="UP000184436">
    <property type="component" value="Unassembled WGS sequence"/>
</dbReference>
<reference evidence="1 2" key="1">
    <citation type="submission" date="2016-11" db="EMBL/GenBank/DDBJ databases">
        <authorList>
            <person name="Jaros S."/>
            <person name="Januszkiewicz K."/>
            <person name="Wedrychowicz H."/>
        </authorList>
    </citation>
    <scope>NUCLEOTIDE SEQUENCE [LARGE SCALE GENOMIC DNA]</scope>
    <source>
        <strain evidence="1 2">DSM 26883</strain>
    </source>
</reference>
<dbReference type="SUPFAM" id="SSF52540">
    <property type="entry name" value="P-loop containing nucleoside triphosphate hydrolases"/>
    <property type="match status" value="1"/>
</dbReference>
<dbReference type="STRING" id="871325.SAMN05444349_12736"/>
<organism evidence="1 2">
    <name type="scientific">Bacteroides faecichinchillae</name>
    <dbReference type="NCBI Taxonomy" id="871325"/>
    <lineage>
        <taxon>Bacteria</taxon>
        <taxon>Pseudomonadati</taxon>
        <taxon>Bacteroidota</taxon>
        <taxon>Bacteroidia</taxon>
        <taxon>Bacteroidales</taxon>
        <taxon>Bacteroidaceae</taxon>
        <taxon>Bacteroides</taxon>
    </lineage>
</organism>
<evidence type="ECO:0000313" key="1">
    <source>
        <dbReference type="EMBL" id="SHF62813.1"/>
    </source>
</evidence>
<keyword evidence="2" id="KW-1185">Reference proteome</keyword>
<protein>
    <recommendedName>
        <fullName evidence="3">Helicase ATP-binding domain-containing protein</fullName>
    </recommendedName>
</protein>
<evidence type="ECO:0008006" key="3">
    <source>
        <dbReference type="Google" id="ProtNLM"/>
    </source>
</evidence>
<dbReference type="AlphaFoldDB" id="A0A1M5D712"/>